<gene>
    <name evidence="2" type="ORF">HCJ93_05530</name>
</gene>
<comment type="caution">
    <text evidence="2">The sequence shown here is derived from an EMBL/GenBank/DDBJ whole genome shotgun (WGS) entry which is preliminary data.</text>
</comment>
<dbReference type="Gene3D" id="3.30.70.100">
    <property type="match status" value="1"/>
</dbReference>
<name>A0ABX0ZZM3_9ACTN</name>
<dbReference type="Pfam" id="PF00403">
    <property type="entry name" value="HMA"/>
    <property type="match status" value="1"/>
</dbReference>
<dbReference type="InterPro" id="IPR006121">
    <property type="entry name" value="HMA_dom"/>
</dbReference>
<evidence type="ECO:0000313" key="2">
    <source>
        <dbReference type="EMBL" id="NJP49549.1"/>
    </source>
</evidence>
<keyword evidence="3" id="KW-1185">Reference proteome</keyword>
<dbReference type="SUPFAM" id="SSF55008">
    <property type="entry name" value="HMA, heavy metal-associated domain"/>
    <property type="match status" value="1"/>
</dbReference>
<dbReference type="PROSITE" id="PS50846">
    <property type="entry name" value="HMA_2"/>
    <property type="match status" value="1"/>
</dbReference>
<sequence>MSCCTPDGSCSSGVATADGSEAADGTVTVYEVSGMTYGHCRATLTEQIGAVDGVLAVEVDLKAGQVAVTSSRDLDDELLAKVVDEAGYGLTGRAA</sequence>
<dbReference type="EMBL" id="JAATEM010000005">
    <property type="protein sequence ID" value="NJP49549.1"/>
    <property type="molecule type" value="Genomic_DNA"/>
</dbReference>
<dbReference type="CDD" id="cd00371">
    <property type="entry name" value="HMA"/>
    <property type="match status" value="1"/>
</dbReference>
<proteinExistence type="predicted"/>
<protein>
    <submittedName>
        <fullName evidence="2">Heavy-metal-associated domain-containing protein</fullName>
    </submittedName>
</protein>
<organism evidence="2 3">
    <name type="scientific">Streptomyces composti</name>
    <dbReference type="NCBI Taxonomy" id="2720025"/>
    <lineage>
        <taxon>Bacteria</taxon>
        <taxon>Bacillati</taxon>
        <taxon>Actinomycetota</taxon>
        <taxon>Actinomycetes</taxon>
        <taxon>Kitasatosporales</taxon>
        <taxon>Streptomycetaceae</taxon>
        <taxon>Streptomyces</taxon>
    </lineage>
</organism>
<evidence type="ECO:0000313" key="3">
    <source>
        <dbReference type="Proteomes" id="UP000730591"/>
    </source>
</evidence>
<evidence type="ECO:0000259" key="1">
    <source>
        <dbReference type="PROSITE" id="PS50846"/>
    </source>
</evidence>
<dbReference type="InterPro" id="IPR036163">
    <property type="entry name" value="HMA_dom_sf"/>
</dbReference>
<dbReference type="Proteomes" id="UP000730591">
    <property type="component" value="Unassembled WGS sequence"/>
</dbReference>
<feature type="domain" description="HMA" evidence="1">
    <location>
        <begin position="26"/>
        <end position="91"/>
    </location>
</feature>
<accession>A0ABX0ZZM3</accession>
<reference evidence="2 3" key="1">
    <citation type="submission" date="2020-03" db="EMBL/GenBank/DDBJ databases">
        <title>WGS of actinomycetes isolated from Thailand.</title>
        <authorList>
            <person name="Thawai C."/>
        </authorList>
    </citation>
    <scope>NUCLEOTIDE SEQUENCE [LARGE SCALE GENOMIC DNA]</scope>
    <source>
        <strain evidence="2 3">SBST2-5</strain>
    </source>
</reference>